<dbReference type="Pfam" id="PF00884">
    <property type="entry name" value="Sulfatase"/>
    <property type="match status" value="1"/>
</dbReference>
<dbReference type="SUPFAM" id="SSF53649">
    <property type="entry name" value="Alkaline phosphatase-like"/>
    <property type="match status" value="1"/>
</dbReference>
<keyword evidence="5 8" id="KW-1133">Transmembrane helix</keyword>
<keyword evidence="2" id="KW-1003">Cell membrane</keyword>
<dbReference type="AlphaFoldDB" id="V9HCS2"/>
<evidence type="ECO:0000313" key="11">
    <source>
        <dbReference type="Proteomes" id="UP000017813"/>
    </source>
</evidence>
<keyword evidence="3" id="KW-0808">Transferase</keyword>
<dbReference type="GO" id="GO:0009244">
    <property type="term" value="P:lipopolysaccharide core region biosynthetic process"/>
    <property type="evidence" value="ECO:0007669"/>
    <property type="project" value="TreeGrafter"/>
</dbReference>
<evidence type="ECO:0000256" key="2">
    <source>
        <dbReference type="ARBA" id="ARBA00022475"/>
    </source>
</evidence>
<comment type="caution">
    <text evidence="10">The sequence shown here is derived from an EMBL/GenBank/DDBJ whole genome shotgun (WGS) entry which is preliminary data.</text>
</comment>
<evidence type="ECO:0000256" key="4">
    <source>
        <dbReference type="ARBA" id="ARBA00022692"/>
    </source>
</evidence>
<proteinExistence type="inferred from homology"/>
<dbReference type="InterPro" id="IPR017850">
    <property type="entry name" value="Alkaline_phosphatase_core_sf"/>
</dbReference>
<dbReference type="KEGG" id="smur:BWP33_05765"/>
<dbReference type="Gene3D" id="3.40.720.10">
    <property type="entry name" value="Alkaline Phosphatase, subunit A"/>
    <property type="match status" value="1"/>
</dbReference>
<dbReference type="STRING" id="641147.HMPREF9021_00956"/>
<reference evidence="10 11" key="2">
    <citation type="submission" date="2011-10" db="EMBL/GenBank/DDBJ databases">
        <title>The Genome Sequence of Simonsiella muelleri ATCC 29453.</title>
        <authorList>
            <consortium name="The Broad Institute Genome Sequencing Platform"/>
            <consortium name="The Broad Institute Genome Sequencing Center for Infectious Disease"/>
            <person name="Earl A."/>
            <person name="Ward D."/>
            <person name="Feldgarden M."/>
            <person name="Gevers D."/>
            <person name="Izard J."/>
            <person name="Baranova O.V."/>
            <person name="Blanton J.M."/>
            <person name="Tanner A.C."/>
            <person name="Dewhirst F."/>
            <person name="Young S.K."/>
            <person name="Zeng Q."/>
            <person name="Gargeya S."/>
            <person name="Fitzgerald M."/>
            <person name="Haas B."/>
            <person name="Abouelleil A."/>
            <person name="Alvarado L."/>
            <person name="Arachchi H.M."/>
            <person name="Berlin A."/>
            <person name="Brown A."/>
            <person name="Chapman S.B."/>
            <person name="Chen Z."/>
            <person name="Dunbar C."/>
            <person name="Freedman E."/>
            <person name="Gearin G."/>
            <person name="Goldberg J."/>
            <person name="Griggs A."/>
            <person name="Gujja S."/>
            <person name="Heiman D."/>
            <person name="Howarth C."/>
            <person name="Larson L."/>
            <person name="Lui A."/>
            <person name="MacDonald P.J.P."/>
            <person name="Montmayeur A."/>
            <person name="Murphy C."/>
            <person name="Neiman D."/>
            <person name="Pearson M."/>
            <person name="Priest M."/>
            <person name="Roberts A."/>
            <person name="Saif S."/>
            <person name="Shea T."/>
            <person name="Shenoy N."/>
            <person name="Sisk P."/>
            <person name="Stolte C."/>
            <person name="Sykes S."/>
            <person name="Wortman J."/>
            <person name="Nusbaum C."/>
            <person name="Birren B."/>
        </authorList>
    </citation>
    <scope>NUCLEOTIDE SEQUENCE [LARGE SCALE GENOMIC DNA]</scope>
    <source>
        <strain evidence="10 11">ATCC 29453</strain>
    </source>
</reference>
<dbReference type="eggNOG" id="COG2194">
    <property type="taxonomic scope" value="Bacteria"/>
</dbReference>
<keyword evidence="4 8" id="KW-0812">Transmembrane</keyword>
<evidence type="ECO:0000259" key="9">
    <source>
        <dbReference type="Pfam" id="PF00884"/>
    </source>
</evidence>
<dbReference type="InterPro" id="IPR040423">
    <property type="entry name" value="PEA_transferase"/>
</dbReference>
<protein>
    <recommendedName>
        <fullName evidence="9">Sulfatase N-terminal domain-containing protein</fullName>
    </recommendedName>
</protein>
<dbReference type="RefSeq" id="WP_002641933.1">
    <property type="nucleotide sequence ID" value="NZ_CP019448.1"/>
</dbReference>
<accession>V9HCS2</accession>
<keyword evidence="6 8" id="KW-0472">Membrane</keyword>
<organism evidence="10 11">
    <name type="scientific">Simonsiella muelleri ATCC 29453</name>
    <dbReference type="NCBI Taxonomy" id="641147"/>
    <lineage>
        <taxon>Bacteria</taxon>
        <taxon>Pseudomonadati</taxon>
        <taxon>Pseudomonadota</taxon>
        <taxon>Betaproteobacteria</taxon>
        <taxon>Neisseriales</taxon>
        <taxon>Neisseriaceae</taxon>
        <taxon>Simonsiella</taxon>
    </lineage>
</organism>
<evidence type="ECO:0000256" key="1">
    <source>
        <dbReference type="ARBA" id="ARBA00004651"/>
    </source>
</evidence>
<evidence type="ECO:0000256" key="3">
    <source>
        <dbReference type="ARBA" id="ARBA00022679"/>
    </source>
</evidence>
<gene>
    <name evidence="10" type="ORF">HMPREF9021_00956</name>
</gene>
<dbReference type="GO" id="GO:0005886">
    <property type="term" value="C:plasma membrane"/>
    <property type="evidence" value="ECO:0007669"/>
    <property type="project" value="UniProtKB-SubCell"/>
</dbReference>
<reference evidence="10 11" key="1">
    <citation type="submission" date="2010-03" db="EMBL/GenBank/DDBJ databases">
        <authorList>
            <consortium name="The Broad Institute Genome Sequencing Platform"/>
            <person name="Ward D."/>
            <person name="Earl A."/>
            <person name="Feldgarden M."/>
            <person name="Gevers D."/>
            <person name="Young S."/>
            <person name="Zeng Q."/>
            <person name="Koehrsen M."/>
            <person name="Alvarado L."/>
            <person name="Berlin A.M."/>
            <person name="Borenstein D."/>
            <person name="Chapman S.B."/>
            <person name="Chen Z."/>
            <person name="Engels R."/>
            <person name="Freedman E."/>
            <person name="Gellesch M."/>
            <person name="Goldberg J."/>
            <person name="Griggs A."/>
            <person name="Gujja S."/>
            <person name="Heilman E.R."/>
            <person name="Heiman D.I."/>
            <person name="Hepburn T.A."/>
            <person name="Howarth C."/>
            <person name="Jen D."/>
            <person name="Larson L."/>
            <person name="Mehta T."/>
            <person name="Park D."/>
            <person name="Pearson M."/>
            <person name="Richards J."/>
            <person name="Roberts A."/>
            <person name="Saif S."/>
            <person name="Shea T.D."/>
            <person name="Shenoy N."/>
            <person name="Sisk P."/>
            <person name="Stolte C."/>
            <person name="Sykes S.N."/>
            <person name="Walk T."/>
            <person name="White J."/>
            <person name="Yandava C."/>
            <person name="Izard J."/>
            <person name="Baranova O.V."/>
            <person name="Blanton J.M."/>
            <person name="Tanner A.C."/>
            <person name="Dewhirst F."/>
            <person name="Haas B."/>
            <person name="Nusbaum C."/>
            <person name="Birren B."/>
        </authorList>
    </citation>
    <scope>NUCLEOTIDE SEQUENCE [LARGE SCALE GENOMIC DNA]</scope>
    <source>
        <strain evidence="10 11">ATCC 29453</strain>
    </source>
</reference>
<sequence>MINSKNIACTFLTAFCFFSCFATGYGFGDYATEPIIRDIALGTIGSLILFLVLASWRPRLASNILLIYVLSTGFYFPIGWQYGAPTYQITSALMETNVQESIQFLRNVPFSIWLLQITFLFFGIITWRWCCVWFLELPCWPKKIKQQMVKLVLALLFIPPIINVVGQFYQWRDGRIFSITLIGFYVDLAIAPKLYWQAKREMLAQFTQAPTWHIQSVKPKYQNYVIVIGESARKDYLNAYGFNLPNTPFLSKTNGLLIDGYVSTASYTLGSIPSTLSMRGKMYNNVISMAKMAGFSTYWLSNQGMFGDDDSGVSAFAMLADERYFTQRKDYKKGENIHDSELLKPLQTVLNQPSEHPKLIVLHLIGSHAEFCKRLKNPVQFHFKNKQISCYVSSILETDNLLSDIINMLKVKNEPYSLIYFSDHGLRQQGYGSEQTFIHGDGVYEGYSVPFARLSSDDTTHILIKVQRSAFSFLQGFSQWTGIKVSEFSNGYDFFGTKPDLPSSDNNLQEINQMSRDKLQE</sequence>
<dbReference type="PANTHER" id="PTHR30443">
    <property type="entry name" value="INNER MEMBRANE PROTEIN"/>
    <property type="match status" value="1"/>
</dbReference>
<comment type="similarity">
    <text evidence="7">Belongs to the phosphoethanolamine transferase family.</text>
</comment>
<feature type="transmembrane region" description="Helical" evidence="8">
    <location>
        <begin position="151"/>
        <end position="170"/>
    </location>
</feature>
<feature type="transmembrane region" description="Helical" evidence="8">
    <location>
        <begin position="38"/>
        <end position="56"/>
    </location>
</feature>
<dbReference type="GO" id="GO:0016776">
    <property type="term" value="F:phosphotransferase activity, phosphate group as acceptor"/>
    <property type="evidence" value="ECO:0007669"/>
    <property type="project" value="TreeGrafter"/>
</dbReference>
<dbReference type="PANTHER" id="PTHR30443:SF4">
    <property type="entry name" value="PHOSPHOETHANOLAMINE TRANSFERASE OPGE-RELATED"/>
    <property type="match status" value="1"/>
</dbReference>
<evidence type="ECO:0000313" key="10">
    <source>
        <dbReference type="EMBL" id="EFG31127.2"/>
    </source>
</evidence>
<dbReference type="InterPro" id="IPR000917">
    <property type="entry name" value="Sulfatase_N"/>
</dbReference>
<feature type="transmembrane region" description="Helical" evidence="8">
    <location>
        <begin position="110"/>
        <end position="130"/>
    </location>
</feature>
<dbReference type="InterPro" id="IPR058130">
    <property type="entry name" value="PEA_transf_C"/>
</dbReference>
<dbReference type="HOGENOM" id="CLU_039390_3_0_4"/>
<evidence type="ECO:0000256" key="6">
    <source>
        <dbReference type="ARBA" id="ARBA00023136"/>
    </source>
</evidence>
<dbReference type="CDD" id="cd16017">
    <property type="entry name" value="LptA"/>
    <property type="match status" value="1"/>
</dbReference>
<dbReference type="EMBL" id="ADCY02000029">
    <property type="protein sequence ID" value="EFG31127.2"/>
    <property type="molecule type" value="Genomic_DNA"/>
</dbReference>
<feature type="domain" description="Sulfatase N-terminal" evidence="9">
    <location>
        <begin position="222"/>
        <end position="483"/>
    </location>
</feature>
<evidence type="ECO:0000256" key="8">
    <source>
        <dbReference type="SAM" id="Phobius"/>
    </source>
</evidence>
<evidence type="ECO:0000256" key="7">
    <source>
        <dbReference type="ARBA" id="ARBA00038481"/>
    </source>
</evidence>
<comment type="subcellular location">
    <subcellularLocation>
        <location evidence="1">Cell membrane</location>
        <topology evidence="1">Multi-pass membrane protein</topology>
    </subcellularLocation>
</comment>
<evidence type="ECO:0000256" key="5">
    <source>
        <dbReference type="ARBA" id="ARBA00022989"/>
    </source>
</evidence>
<keyword evidence="11" id="KW-1185">Reference proteome</keyword>
<dbReference type="Proteomes" id="UP000017813">
    <property type="component" value="Unassembled WGS sequence"/>
</dbReference>
<feature type="transmembrane region" description="Helical" evidence="8">
    <location>
        <begin position="63"/>
        <end position="83"/>
    </location>
</feature>
<name>V9HCS2_9NEIS</name>